<organism evidence="4 5">
    <name type="scientific">Motilibacter deserti</name>
    <dbReference type="NCBI Taxonomy" id="2714956"/>
    <lineage>
        <taxon>Bacteria</taxon>
        <taxon>Bacillati</taxon>
        <taxon>Actinomycetota</taxon>
        <taxon>Actinomycetes</taxon>
        <taxon>Motilibacterales</taxon>
        <taxon>Motilibacteraceae</taxon>
        <taxon>Motilibacter</taxon>
    </lineage>
</organism>
<sequence length="185" mass="19916">MADETLSSRTAHEGEKIAVRQDVVRIGGDDATYDVVEHPGGVAVVPFDTSGAVLLVRQFRHAVGEDVWGLPMGFRDRPDEDPGDAAARELAEETGCVAGSLEPLLVLYPTPGVSDERSSVFLGRDVRQVRAPEREPTEKDMAMRWWPVDDAVAGILDGRIRCGITIAGLLAARVAIARGYPALRG</sequence>
<dbReference type="Gene3D" id="3.90.79.10">
    <property type="entry name" value="Nucleoside Triphosphate Pyrophosphohydrolase"/>
    <property type="match status" value="1"/>
</dbReference>
<dbReference type="PROSITE" id="PS51462">
    <property type="entry name" value="NUDIX"/>
    <property type="match status" value="1"/>
</dbReference>
<dbReference type="InterPro" id="IPR000086">
    <property type="entry name" value="NUDIX_hydrolase_dom"/>
</dbReference>
<evidence type="ECO:0000313" key="5">
    <source>
        <dbReference type="Proteomes" id="UP000800981"/>
    </source>
</evidence>
<dbReference type="SUPFAM" id="SSF55811">
    <property type="entry name" value="Nudix"/>
    <property type="match status" value="1"/>
</dbReference>
<dbReference type="PANTHER" id="PTHR11839:SF18">
    <property type="entry name" value="NUDIX HYDROLASE DOMAIN-CONTAINING PROTEIN"/>
    <property type="match status" value="1"/>
</dbReference>
<name>A0ABX0GU36_9ACTN</name>
<reference evidence="4 5" key="1">
    <citation type="submission" date="2020-03" db="EMBL/GenBank/DDBJ databases">
        <title>Two novel Motilibacter sp.</title>
        <authorList>
            <person name="Liu S."/>
        </authorList>
    </citation>
    <scope>NUCLEOTIDE SEQUENCE [LARGE SCALE GENOMIC DNA]</scope>
    <source>
        <strain evidence="4 5">E257</strain>
    </source>
</reference>
<dbReference type="GO" id="GO:0016787">
    <property type="term" value="F:hydrolase activity"/>
    <property type="evidence" value="ECO:0007669"/>
    <property type="project" value="UniProtKB-KW"/>
</dbReference>
<dbReference type="InterPro" id="IPR015797">
    <property type="entry name" value="NUDIX_hydrolase-like_dom_sf"/>
</dbReference>
<evidence type="ECO:0000313" key="4">
    <source>
        <dbReference type="EMBL" id="NHC13169.1"/>
    </source>
</evidence>
<accession>A0ABX0GU36</accession>
<gene>
    <name evidence="4" type="ORF">G9H71_05165</name>
</gene>
<dbReference type="RefSeq" id="WP_166279189.1">
    <property type="nucleotide sequence ID" value="NZ_JAANNP010000002.1"/>
</dbReference>
<comment type="caution">
    <text evidence="4">The sequence shown here is derived from an EMBL/GenBank/DDBJ whole genome shotgun (WGS) entry which is preliminary data.</text>
</comment>
<dbReference type="EMBL" id="JAANNP010000002">
    <property type="protein sequence ID" value="NHC13169.1"/>
    <property type="molecule type" value="Genomic_DNA"/>
</dbReference>
<protein>
    <submittedName>
        <fullName evidence="4">NUDIX hydrolase</fullName>
    </submittedName>
</protein>
<evidence type="ECO:0000259" key="3">
    <source>
        <dbReference type="PROSITE" id="PS51462"/>
    </source>
</evidence>
<dbReference type="Pfam" id="PF00293">
    <property type="entry name" value="NUDIX"/>
    <property type="match status" value="1"/>
</dbReference>
<evidence type="ECO:0000256" key="2">
    <source>
        <dbReference type="ARBA" id="ARBA00022801"/>
    </source>
</evidence>
<dbReference type="PANTHER" id="PTHR11839">
    <property type="entry name" value="UDP/ADP-SUGAR PYROPHOSPHATASE"/>
    <property type="match status" value="1"/>
</dbReference>
<keyword evidence="5" id="KW-1185">Reference proteome</keyword>
<comment type="cofactor">
    <cofactor evidence="1">
        <name>Mg(2+)</name>
        <dbReference type="ChEBI" id="CHEBI:18420"/>
    </cofactor>
</comment>
<dbReference type="Proteomes" id="UP000800981">
    <property type="component" value="Unassembled WGS sequence"/>
</dbReference>
<keyword evidence="2 4" id="KW-0378">Hydrolase</keyword>
<proteinExistence type="predicted"/>
<feature type="domain" description="Nudix hydrolase" evidence="3">
    <location>
        <begin position="37"/>
        <end position="168"/>
    </location>
</feature>
<evidence type="ECO:0000256" key="1">
    <source>
        <dbReference type="ARBA" id="ARBA00001946"/>
    </source>
</evidence>